<keyword evidence="5" id="KW-0378">Hydrolase</keyword>
<dbReference type="SUPFAM" id="SSF53474">
    <property type="entry name" value="alpha/beta-Hydrolases"/>
    <property type="match status" value="1"/>
</dbReference>
<evidence type="ECO:0000256" key="2">
    <source>
        <dbReference type="ARBA" id="ARBA00012423"/>
    </source>
</evidence>
<feature type="compositionally biased region" description="Acidic residues" evidence="10">
    <location>
        <begin position="180"/>
        <end position="203"/>
    </location>
</feature>
<gene>
    <name evidence="12" type="ORF">N7496_011053</name>
</gene>
<dbReference type="GO" id="GO:0072330">
    <property type="term" value="P:monocarboxylic acid biosynthetic process"/>
    <property type="evidence" value="ECO:0007669"/>
    <property type="project" value="UniProtKB-ARBA"/>
</dbReference>
<feature type="region of interest" description="Disordered" evidence="10">
    <location>
        <begin position="168"/>
        <end position="223"/>
    </location>
</feature>
<evidence type="ECO:0000256" key="10">
    <source>
        <dbReference type="SAM" id="MobiDB-lite"/>
    </source>
</evidence>
<proteinExistence type="inferred from homology"/>
<evidence type="ECO:0000256" key="8">
    <source>
        <dbReference type="ARBA" id="ARBA00031195"/>
    </source>
</evidence>
<dbReference type="EC" id="3.1.2.22" evidence="2"/>
<accession>A0A9W9RE93</accession>
<dbReference type="GO" id="GO:0008474">
    <property type="term" value="F:palmitoyl-(protein) hydrolase activity"/>
    <property type="evidence" value="ECO:0007669"/>
    <property type="project" value="UniProtKB-EC"/>
</dbReference>
<evidence type="ECO:0000256" key="3">
    <source>
        <dbReference type="ARBA" id="ARBA00014923"/>
    </source>
</evidence>
<dbReference type="PANTHER" id="PTHR10655:SF17">
    <property type="entry name" value="LYSOPHOSPHOLIPASE-LIKE PROTEIN 1"/>
    <property type="match status" value="1"/>
</dbReference>
<dbReference type="GO" id="GO:0005737">
    <property type="term" value="C:cytoplasm"/>
    <property type="evidence" value="ECO:0007669"/>
    <property type="project" value="TreeGrafter"/>
</dbReference>
<comment type="catalytic activity">
    <reaction evidence="9">
        <text>S-hexadecanoyl-L-cysteinyl-[protein] + H2O = L-cysteinyl-[protein] + hexadecanoate + H(+)</text>
        <dbReference type="Rhea" id="RHEA:19233"/>
        <dbReference type="Rhea" id="RHEA-COMP:10131"/>
        <dbReference type="Rhea" id="RHEA-COMP:11032"/>
        <dbReference type="ChEBI" id="CHEBI:7896"/>
        <dbReference type="ChEBI" id="CHEBI:15377"/>
        <dbReference type="ChEBI" id="CHEBI:15378"/>
        <dbReference type="ChEBI" id="CHEBI:29950"/>
        <dbReference type="ChEBI" id="CHEBI:74151"/>
        <dbReference type="EC" id="3.1.2.22"/>
    </reaction>
</comment>
<evidence type="ECO:0000256" key="4">
    <source>
        <dbReference type="ARBA" id="ARBA00022487"/>
    </source>
</evidence>
<evidence type="ECO:0000256" key="5">
    <source>
        <dbReference type="ARBA" id="ARBA00022801"/>
    </source>
</evidence>
<dbReference type="InterPro" id="IPR029058">
    <property type="entry name" value="AB_hydrolase_fold"/>
</dbReference>
<dbReference type="InterPro" id="IPR050565">
    <property type="entry name" value="LYPA1-2/EST-like"/>
</dbReference>
<dbReference type="RefSeq" id="XP_056549926.1">
    <property type="nucleotide sequence ID" value="XM_056703966.1"/>
</dbReference>
<reference evidence="12" key="2">
    <citation type="journal article" date="2023" name="IMA Fungus">
        <title>Comparative genomic study of the Penicillium genus elucidates a diverse pangenome and 15 lateral gene transfer events.</title>
        <authorList>
            <person name="Petersen C."/>
            <person name="Sorensen T."/>
            <person name="Nielsen M.R."/>
            <person name="Sondergaard T.E."/>
            <person name="Sorensen J.L."/>
            <person name="Fitzpatrick D.A."/>
            <person name="Frisvad J.C."/>
            <person name="Nielsen K.L."/>
        </authorList>
    </citation>
    <scope>NUCLEOTIDE SEQUENCE</scope>
    <source>
        <strain evidence="12">IBT 29864</strain>
    </source>
</reference>
<evidence type="ECO:0000313" key="13">
    <source>
        <dbReference type="Proteomes" id="UP001147782"/>
    </source>
</evidence>
<dbReference type="GO" id="GO:0006631">
    <property type="term" value="P:fatty acid metabolic process"/>
    <property type="evidence" value="ECO:0007669"/>
    <property type="project" value="UniProtKB-KW"/>
</dbReference>
<evidence type="ECO:0000259" key="11">
    <source>
        <dbReference type="Pfam" id="PF02230"/>
    </source>
</evidence>
<name>A0A9W9RE93_9EURO</name>
<reference evidence="12" key="1">
    <citation type="submission" date="2022-11" db="EMBL/GenBank/DDBJ databases">
        <authorList>
            <person name="Petersen C."/>
        </authorList>
    </citation>
    <scope>NUCLEOTIDE SEQUENCE</scope>
    <source>
        <strain evidence="12">IBT 29864</strain>
    </source>
</reference>
<evidence type="ECO:0000256" key="9">
    <source>
        <dbReference type="ARBA" id="ARBA00047337"/>
    </source>
</evidence>
<dbReference type="EMBL" id="JAPZBS010000009">
    <property type="protein sequence ID" value="KAJ5358640.1"/>
    <property type="molecule type" value="Genomic_DNA"/>
</dbReference>
<keyword evidence="6" id="KW-0443">Lipid metabolism</keyword>
<comment type="similarity">
    <text evidence="1">Belongs to the AB hydrolase superfamily. AB hydrolase 2 family.</text>
</comment>
<keyword evidence="6" id="KW-0276">Fatty acid metabolism</keyword>
<dbReference type="GO" id="GO:0017000">
    <property type="term" value="P:antibiotic biosynthetic process"/>
    <property type="evidence" value="ECO:0007669"/>
    <property type="project" value="UniProtKB-ARBA"/>
</dbReference>
<dbReference type="Gene3D" id="3.40.50.1820">
    <property type="entry name" value="alpha/beta hydrolase"/>
    <property type="match status" value="1"/>
</dbReference>
<dbReference type="OrthoDB" id="2418081at2759"/>
<protein>
    <recommendedName>
        <fullName evidence="3">Acyl-protein thioesterase 1</fullName>
        <ecNumber evidence="2">3.1.2.22</ecNumber>
    </recommendedName>
    <alternativeName>
        <fullName evidence="8">Palmitoyl-protein hydrolase</fullName>
    </alternativeName>
</protein>
<dbReference type="InterPro" id="IPR003140">
    <property type="entry name" value="PLipase/COase/thioEstase"/>
</dbReference>
<evidence type="ECO:0000256" key="1">
    <source>
        <dbReference type="ARBA" id="ARBA00006499"/>
    </source>
</evidence>
<evidence type="ECO:0000256" key="6">
    <source>
        <dbReference type="ARBA" id="ARBA00022832"/>
    </source>
</evidence>
<evidence type="ECO:0000256" key="7">
    <source>
        <dbReference type="ARBA" id="ARBA00029392"/>
    </source>
</evidence>
<dbReference type="GO" id="GO:0052689">
    <property type="term" value="F:carboxylic ester hydrolase activity"/>
    <property type="evidence" value="ECO:0007669"/>
    <property type="project" value="UniProtKB-KW"/>
</dbReference>
<sequence length="289" mass="32579">MVQKPYPTPLVIQPLHEEHTYTIISLHGRGSNAERYGCELLQYGNLQARLLTVKFIFPTARKRRATIFKRMPINQWFDNYSLDGPGQKVDLQVEGHCETAGFIRGLIDEEGLILGEGGHQKIIVGHFTLLGGWNDSDAEKFIGAFVGMSGWLPFEQQLRDILRCDDSPVASQNEQHETQSDDSDTDEDESSEQETDSDEDVDESTATVSDSESDDDPFQRTSSVHDDVNVFEGDEEEAPVLVQAINHIRDILDLSSISTNKESSENELSLTCLYHLQTPVFLGHFRHPW</sequence>
<keyword evidence="13" id="KW-1185">Reference proteome</keyword>
<comment type="caution">
    <text evidence="12">The sequence shown here is derived from an EMBL/GenBank/DDBJ whole genome shotgun (WGS) entry which is preliminary data.</text>
</comment>
<evidence type="ECO:0000313" key="12">
    <source>
        <dbReference type="EMBL" id="KAJ5358640.1"/>
    </source>
</evidence>
<dbReference type="PANTHER" id="PTHR10655">
    <property type="entry name" value="LYSOPHOSPHOLIPASE-RELATED"/>
    <property type="match status" value="1"/>
</dbReference>
<keyword evidence="4" id="KW-0719">Serine esterase</keyword>
<dbReference type="GeneID" id="81443145"/>
<comment type="function">
    <text evidence="7">Hydrolyzes fatty acids from S-acylated cysteine residues in proteins with a strong preference for palmitoylated G-alpha proteins over other acyl substrates. Mediates the deacylation of G-alpha proteins such as GPA1 in vivo, but has weak or no activity toward palmitoylated Ras proteins. Has weak lysophospholipase activity in vitro; however such activity may not exist in vivo.</text>
</comment>
<dbReference type="Pfam" id="PF02230">
    <property type="entry name" value="Abhydrolase_2"/>
    <property type="match status" value="1"/>
</dbReference>
<organism evidence="12 13">
    <name type="scientific">Penicillium cataractarum</name>
    <dbReference type="NCBI Taxonomy" id="2100454"/>
    <lineage>
        <taxon>Eukaryota</taxon>
        <taxon>Fungi</taxon>
        <taxon>Dikarya</taxon>
        <taxon>Ascomycota</taxon>
        <taxon>Pezizomycotina</taxon>
        <taxon>Eurotiomycetes</taxon>
        <taxon>Eurotiomycetidae</taxon>
        <taxon>Eurotiales</taxon>
        <taxon>Aspergillaceae</taxon>
        <taxon>Penicillium</taxon>
    </lineage>
</organism>
<dbReference type="Proteomes" id="UP001147782">
    <property type="component" value="Unassembled WGS sequence"/>
</dbReference>
<dbReference type="AlphaFoldDB" id="A0A9W9RE93"/>
<feature type="domain" description="Phospholipase/carboxylesterase/thioesterase" evidence="11">
    <location>
        <begin position="11"/>
        <end position="157"/>
    </location>
</feature>